<dbReference type="PROSITE" id="PS01358">
    <property type="entry name" value="ZF_RANBP2_1"/>
    <property type="match status" value="1"/>
</dbReference>
<keyword evidence="1" id="KW-0479">Metal-binding</keyword>
<accession>A0A0F9GYF1</accession>
<keyword evidence="2" id="KW-0863">Zinc-finger</keyword>
<feature type="domain" description="RanBP2-type" evidence="4">
    <location>
        <begin position="39"/>
        <end position="58"/>
    </location>
</feature>
<dbReference type="GO" id="GO:0008270">
    <property type="term" value="F:zinc ion binding"/>
    <property type="evidence" value="ECO:0007669"/>
    <property type="project" value="UniProtKB-KW"/>
</dbReference>
<keyword evidence="3" id="KW-0862">Zinc</keyword>
<proteinExistence type="predicted"/>
<evidence type="ECO:0000313" key="5">
    <source>
        <dbReference type="EMBL" id="KKL74370.1"/>
    </source>
</evidence>
<evidence type="ECO:0000259" key="4">
    <source>
        <dbReference type="PROSITE" id="PS01358"/>
    </source>
</evidence>
<comment type="caution">
    <text evidence="5">The sequence shown here is derived from an EMBL/GenBank/DDBJ whole genome shotgun (WGS) entry which is preliminary data.</text>
</comment>
<gene>
    <name evidence="5" type="ORF">LCGC14_2065550</name>
</gene>
<sequence>MACNICGFAHPSYTGGCPNQGMGVVEYERFMFPPTPIGWACPVCNKGNAPDAKTCGHCAQVTITCRPPWGATDEEVKEGDMDTRR</sequence>
<name>A0A0F9GYF1_9ZZZZ</name>
<reference evidence="5" key="1">
    <citation type="journal article" date="2015" name="Nature">
        <title>Complex archaea that bridge the gap between prokaryotes and eukaryotes.</title>
        <authorList>
            <person name="Spang A."/>
            <person name="Saw J.H."/>
            <person name="Jorgensen S.L."/>
            <person name="Zaremba-Niedzwiedzka K."/>
            <person name="Martijn J."/>
            <person name="Lind A.E."/>
            <person name="van Eijk R."/>
            <person name="Schleper C."/>
            <person name="Guy L."/>
            <person name="Ettema T.J."/>
        </authorList>
    </citation>
    <scope>NUCLEOTIDE SEQUENCE</scope>
</reference>
<dbReference type="EMBL" id="LAZR01024676">
    <property type="protein sequence ID" value="KKL74370.1"/>
    <property type="molecule type" value="Genomic_DNA"/>
</dbReference>
<evidence type="ECO:0000256" key="3">
    <source>
        <dbReference type="ARBA" id="ARBA00022833"/>
    </source>
</evidence>
<dbReference type="InterPro" id="IPR001876">
    <property type="entry name" value="Znf_RanBP2"/>
</dbReference>
<evidence type="ECO:0000256" key="1">
    <source>
        <dbReference type="ARBA" id="ARBA00022723"/>
    </source>
</evidence>
<protein>
    <recommendedName>
        <fullName evidence="4">RanBP2-type domain-containing protein</fullName>
    </recommendedName>
</protein>
<dbReference type="AlphaFoldDB" id="A0A0F9GYF1"/>
<evidence type="ECO:0000256" key="2">
    <source>
        <dbReference type="ARBA" id="ARBA00022771"/>
    </source>
</evidence>
<organism evidence="5">
    <name type="scientific">marine sediment metagenome</name>
    <dbReference type="NCBI Taxonomy" id="412755"/>
    <lineage>
        <taxon>unclassified sequences</taxon>
        <taxon>metagenomes</taxon>
        <taxon>ecological metagenomes</taxon>
    </lineage>
</organism>